<keyword evidence="2" id="KW-1133">Transmembrane helix</keyword>
<feature type="transmembrane region" description="Helical" evidence="2">
    <location>
        <begin position="239"/>
        <end position="256"/>
    </location>
</feature>
<dbReference type="PANTHER" id="PTHR23028">
    <property type="entry name" value="ACETYLTRANSFERASE"/>
    <property type="match status" value="1"/>
</dbReference>
<gene>
    <name evidence="4" type="ORF">J2X26_001568</name>
</gene>
<feature type="compositionally biased region" description="Polar residues" evidence="1">
    <location>
        <begin position="406"/>
        <end position="415"/>
    </location>
</feature>
<keyword evidence="5" id="KW-1185">Reference proteome</keyword>
<evidence type="ECO:0000259" key="3">
    <source>
        <dbReference type="Pfam" id="PF01757"/>
    </source>
</evidence>
<dbReference type="EMBL" id="JAUSVB010000002">
    <property type="protein sequence ID" value="MDQ0373257.1"/>
    <property type="molecule type" value="Genomic_DNA"/>
</dbReference>
<dbReference type="RefSeq" id="WP_307491220.1">
    <property type="nucleotide sequence ID" value="NZ_JAUSVB010000002.1"/>
</dbReference>
<dbReference type="InterPro" id="IPR050879">
    <property type="entry name" value="Acyltransferase_3"/>
</dbReference>
<evidence type="ECO:0000313" key="5">
    <source>
        <dbReference type="Proteomes" id="UP001239626"/>
    </source>
</evidence>
<feature type="transmembrane region" description="Helical" evidence="2">
    <location>
        <begin position="319"/>
        <end position="336"/>
    </location>
</feature>
<keyword evidence="2" id="KW-0472">Membrane</keyword>
<feature type="domain" description="Acyltransferase 3" evidence="3">
    <location>
        <begin position="38"/>
        <end position="358"/>
    </location>
</feature>
<feature type="transmembrane region" description="Helical" evidence="2">
    <location>
        <begin position="342"/>
        <end position="362"/>
    </location>
</feature>
<dbReference type="PANTHER" id="PTHR23028:SF53">
    <property type="entry name" value="ACYL_TRANSF_3 DOMAIN-CONTAINING PROTEIN"/>
    <property type="match status" value="1"/>
</dbReference>
<feature type="transmembrane region" description="Helical" evidence="2">
    <location>
        <begin position="184"/>
        <end position="203"/>
    </location>
</feature>
<organism evidence="4 5">
    <name type="scientific">Cellulomonas humilata</name>
    <dbReference type="NCBI Taxonomy" id="144055"/>
    <lineage>
        <taxon>Bacteria</taxon>
        <taxon>Bacillati</taxon>
        <taxon>Actinomycetota</taxon>
        <taxon>Actinomycetes</taxon>
        <taxon>Micrococcales</taxon>
        <taxon>Cellulomonadaceae</taxon>
        <taxon>Cellulomonas</taxon>
    </lineage>
</organism>
<comment type="caution">
    <text evidence="4">The sequence shown here is derived from an EMBL/GenBank/DDBJ whole genome shotgun (WGS) entry which is preliminary data.</text>
</comment>
<dbReference type="InterPro" id="IPR002656">
    <property type="entry name" value="Acyl_transf_3_dom"/>
</dbReference>
<accession>A0ABU0EDB3</accession>
<feature type="transmembrane region" description="Helical" evidence="2">
    <location>
        <begin position="208"/>
        <end position="227"/>
    </location>
</feature>
<feature type="transmembrane region" description="Helical" evidence="2">
    <location>
        <begin position="288"/>
        <end position="307"/>
    </location>
</feature>
<evidence type="ECO:0000256" key="1">
    <source>
        <dbReference type="SAM" id="MobiDB-lite"/>
    </source>
</evidence>
<feature type="transmembrane region" description="Helical" evidence="2">
    <location>
        <begin position="103"/>
        <end position="130"/>
    </location>
</feature>
<dbReference type="Proteomes" id="UP001239626">
    <property type="component" value="Unassembled WGS sequence"/>
</dbReference>
<evidence type="ECO:0000313" key="4">
    <source>
        <dbReference type="EMBL" id="MDQ0373257.1"/>
    </source>
</evidence>
<keyword evidence="2" id="KW-0812">Transmembrane</keyword>
<name>A0ABU0EDB3_9CELL</name>
<proteinExistence type="predicted"/>
<feature type="compositionally biased region" description="Low complexity" evidence="1">
    <location>
        <begin position="394"/>
        <end position="405"/>
    </location>
</feature>
<feature type="region of interest" description="Disordered" evidence="1">
    <location>
        <begin position="1"/>
        <end position="21"/>
    </location>
</feature>
<dbReference type="Pfam" id="PF01757">
    <property type="entry name" value="Acyl_transf_3"/>
    <property type="match status" value="1"/>
</dbReference>
<feature type="transmembrane region" description="Helical" evidence="2">
    <location>
        <begin position="74"/>
        <end position="91"/>
    </location>
</feature>
<protein>
    <submittedName>
        <fullName evidence="4">Peptidoglycan/LPS O-acetylase OafA/YrhL</fullName>
    </submittedName>
</protein>
<evidence type="ECO:0000256" key="2">
    <source>
        <dbReference type="SAM" id="Phobius"/>
    </source>
</evidence>
<feature type="region of interest" description="Disordered" evidence="1">
    <location>
        <begin position="394"/>
        <end position="415"/>
    </location>
</feature>
<sequence length="415" mass="44915">MTAATTSESPSLALPPAPRPSGRSRLLTWGASELQGRNNGLNLIRLVLAYSVLVAHGWYLAGKGVGPQLNGQNMGGWAVMGFFAISGYLITGSRLTKPLGDYLVLRIARIFPAFLVCLVVTALVFAPLAFVKAHGSLDGFFTTPFTPANYIFANAGLRIIAFDVAGTPTGVPYPAAWSGSLWTLYYEFLCYLIIAALLCFVWVRRRPWVVFVAMLVSIVGYGGWPQIAPYFGGNADLMYLLQLIPFFLAGSFLYMVKDKFSFTWPLALLAAAVGFLIVLNVPGWGPQLAAPLLAYVIMWAGAVIPAPRLVQKHDVSYGVYIYAWPVQQLLALAGLYTLNLAVYDLLAIVCTLPLAIASWLLIERPVLRRARKVTTHARPPAVLAPVNGYAPVVEESTESTPSSAAQTMTGSGQPR</sequence>
<reference evidence="4 5" key="1">
    <citation type="submission" date="2023-07" db="EMBL/GenBank/DDBJ databases">
        <title>Sorghum-associated microbial communities from plants grown in Nebraska, USA.</title>
        <authorList>
            <person name="Schachtman D."/>
        </authorList>
    </citation>
    <scope>NUCLEOTIDE SEQUENCE [LARGE SCALE GENOMIC DNA]</scope>
    <source>
        <strain evidence="4 5">BE332</strain>
    </source>
</reference>
<feature type="transmembrane region" description="Helical" evidence="2">
    <location>
        <begin position="263"/>
        <end position="282"/>
    </location>
</feature>
<feature type="transmembrane region" description="Helical" evidence="2">
    <location>
        <begin position="43"/>
        <end position="62"/>
    </location>
</feature>